<gene>
    <name evidence="1" type="ORF">Aco03nite_078890</name>
</gene>
<name>A0ABQ3XLU4_9ACTN</name>
<dbReference type="EMBL" id="BOMG01000097">
    <property type="protein sequence ID" value="GID59485.1"/>
    <property type="molecule type" value="Genomic_DNA"/>
</dbReference>
<evidence type="ECO:0000313" key="2">
    <source>
        <dbReference type="Proteomes" id="UP000612282"/>
    </source>
</evidence>
<comment type="caution">
    <text evidence="1">The sequence shown here is derived from an EMBL/GenBank/DDBJ whole genome shotgun (WGS) entry which is preliminary data.</text>
</comment>
<keyword evidence="2" id="KW-1185">Reference proteome</keyword>
<protein>
    <submittedName>
        <fullName evidence="1">Uncharacterized protein</fullName>
    </submittedName>
</protein>
<evidence type="ECO:0000313" key="1">
    <source>
        <dbReference type="EMBL" id="GID59485.1"/>
    </source>
</evidence>
<accession>A0ABQ3XLU4</accession>
<dbReference type="Proteomes" id="UP000612282">
    <property type="component" value="Unassembled WGS sequence"/>
</dbReference>
<proteinExistence type="predicted"/>
<reference evidence="1 2" key="1">
    <citation type="submission" date="2021-01" db="EMBL/GenBank/DDBJ databases">
        <title>Whole genome shotgun sequence of Actinoplanes couchii NBRC 106145.</title>
        <authorList>
            <person name="Komaki H."/>
            <person name="Tamura T."/>
        </authorList>
    </citation>
    <scope>NUCLEOTIDE SEQUENCE [LARGE SCALE GENOMIC DNA]</scope>
    <source>
        <strain evidence="1 2">NBRC 106145</strain>
    </source>
</reference>
<sequence>MTITNARFVWPIGNDIVLIPRTPAITAWIGRRPSYARRTTRCSTPTWPQLLLCTAMAMCWCWSEDD</sequence>
<organism evidence="1 2">
    <name type="scientific">Actinoplanes couchii</name>
    <dbReference type="NCBI Taxonomy" id="403638"/>
    <lineage>
        <taxon>Bacteria</taxon>
        <taxon>Bacillati</taxon>
        <taxon>Actinomycetota</taxon>
        <taxon>Actinomycetes</taxon>
        <taxon>Micromonosporales</taxon>
        <taxon>Micromonosporaceae</taxon>
        <taxon>Actinoplanes</taxon>
    </lineage>
</organism>